<protein>
    <submittedName>
        <fullName evidence="1">Uncharacterized protein</fullName>
    </submittedName>
</protein>
<accession>A0A382AHL9</accession>
<sequence length="130" mass="14395">MTAMDPSENEYGDDPLAEEVLAEAAAIVGRGHQLLRHGRTMRRFCRALERLGLTAITGGAWAHLDEDKAEIVFNPIQVDLMLVNRLEDLVELIETLQRVPAPVTVGGIHIHHVEQLLINYQIDTQPPTAG</sequence>
<gene>
    <name evidence="1" type="ORF">METZ01_LOCUS153635</name>
</gene>
<proteinExistence type="predicted"/>
<dbReference type="AlphaFoldDB" id="A0A382AHL9"/>
<dbReference type="EMBL" id="UINC01025353">
    <property type="protein sequence ID" value="SVB00781.1"/>
    <property type="molecule type" value="Genomic_DNA"/>
</dbReference>
<organism evidence="1">
    <name type="scientific">marine metagenome</name>
    <dbReference type="NCBI Taxonomy" id="408172"/>
    <lineage>
        <taxon>unclassified sequences</taxon>
        <taxon>metagenomes</taxon>
        <taxon>ecological metagenomes</taxon>
    </lineage>
</organism>
<reference evidence="1" key="1">
    <citation type="submission" date="2018-05" db="EMBL/GenBank/DDBJ databases">
        <authorList>
            <person name="Lanie J.A."/>
            <person name="Ng W.-L."/>
            <person name="Kazmierczak K.M."/>
            <person name="Andrzejewski T.M."/>
            <person name="Davidsen T.M."/>
            <person name="Wayne K.J."/>
            <person name="Tettelin H."/>
            <person name="Glass J.I."/>
            <person name="Rusch D."/>
            <person name="Podicherti R."/>
            <person name="Tsui H.-C.T."/>
            <person name="Winkler M.E."/>
        </authorList>
    </citation>
    <scope>NUCLEOTIDE SEQUENCE</scope>
</reference>
<evidence type="ECO:0000313" key="1">
    <source>
        <dbReference type="EMBL" id="SVB00781.1"/>
    </source>
</evidence>
<name>A0A382AHL9_9ZZZZ</name>